<dbReference type="OrthoDB" id="8772893at2"/>
<dbReference type="SUPFAM" id="SSF53335">
    <property type="entry name" value="S-adenosyl-L-methionine-dependent methyltransferases"/>
    <property type="match status" value="1"/>
</dbReference>
<reference evidence="4 5" key="1">
    <citation type="submission" date="2012-12" db="EMBL/GenBank/DDBJ databases">
        <title>Genome Assembly of Photobacterium sp. AK15.</title>
        <authorList>
            <person name="Khatri I."/>
            <person name="Vaidya B."/>
            <person name="Srinivas T.N.R."/>
            <person name="Subramanian S."/>
            <person name="Pinnaka A."/>
        </authorList>
    </citation>
    <scope>NUCLEOTIDE SEQUENCE [LARGE SCALE GENOMIC DNA]</scope>
    <source>
        <strain evidence="4 5">AK15</strain>
    </source>
</reference>
<organism evidence="4 5">
    <name type="scientific">Photobacterium marinum</name>
    <dbReference type="NCBI Taxonomy" id="1056511"/>
    <lineage>
        <taxon>Bacteria</taxon>
        <taxon>Pseudomonadati</taxon>
        <taxon>Pseudomonadota</taxon>
        <taxon>Gammaproteobacteria</taxon>
        <taxon>Vibrionales</taxon>
        <taxon>Vibrionaceae</taxon>
        <taxon>Photobacterium</taxon>
    </lineage>
</organism>
<dbReference type="Pfam" id="PF13489">
    <property type="entry name" value="Methyltransf_23"/>
    <property type="match status" value="1"/>
</dbReference>
<protein>
    <submittedName>
        <fullName evidence="4">3-demethylubiquinone-9 3-methyltransferase</fullName>
    </submittedName>
</protein>
<dbReference type="PATRIC" id="fig|1056511.3.peg.194"/>
<dbReference type="GO" id="GO:0032259">
    <property type="term" value="P:methylation"/>
    <property type="evidence" value="ECO:0007669"/>
    <property type="project" value="UniProtKB-KW"/>
</dbReference>
<sequence length="245" mass="27920">MEQFIKLYRDTAKGKCTTPDSYKGLPIHAHQGLHQRSLEIVNNNRILNNAEVLDIAAGSGAMSLRLIDNGAKVTSIDLVEENFRVNHPSCDFNKLDLNTNFSTSINKKFDVIIALEIIEHINNSRQFIKSCRELLKPGGLLIISTPNISSDYAIAELICKGTYPYFDNDHYYNGGHVNPISSWLVELLLKDHQLELIQFESFGKAQLRFWEWPKLYLTHKFVSVLRTEQTRPNGIINLFVITKST</sequence>
<keyword evidence="4" id="KW-0830">Ubiquinone</keyword>
<keyword evidence="2 4" id="KW-0808">Transferase</keyword>
<comment type="caution">
    <text evidence="4">The sequence shown here is derived from an EMBL/GenBank/DDBJ whole genome shotgun (WGS) entry which is preliminary data.</text>
</comment>
<dbReference type="PANTHER" id="PTHR43464">
    <property type="entry name" value="METHYLTRANSFERASE"/>
    <property type="match status" value="1"/>
</dbReference>
<keyword evidence="3" id="KW-0949">S-adenosyl-L-methionine</keyword>
<gene>
    <name evidence="4" type="ORF">C942_00190</name>
</gene>
<evidence type="ECO:0000313" key="5">
    <source>
        <dbReference type="Proteomes" id="UP000011134"/>
    </source>
</evidence>
<keyword evidence="1 4" id="KW-0489">Methyltransferase</keyword>
<dbReference type="InterPro" id="IPR029063">
    <property type="entry name" value="SAM-dependent_MTases_sf"/>
</dbReference>
<evidence type="ECO:0000256" key="3">
    <source>
        <dbReference type="ARBA" id="ARBA00022691"/>
    </source>
</evidence>
<name>L8JKC4_9GAMM</name>
<dbReference type="EMBL" id="AMZO01000001">
    <property type="protein sequence ID" value="ELR67882.1"/>
    <property type="molecule type" value="Genomic_DNA"/>
</dbReference>
<evidence type="ECO:0000256" key="2">
    <source>
        <dbReference type="ARBA" id="ARBA00022679"/>
    </source>
</evidence>
<dbReference type="AlphaFoldDB" id="L8JKC4"/>
<proteinExistence type="predicted"/>
<dbReference type="PANTHER" id="PTHR43464:SF19">
    <property type="entry name" value="UBIQUINONE BIOSYNTHESIS O-METHYLTRANSFERASE, MITOCHONDRIAL"/>
    <property type="match status" value="1"/>
</dbReference>
<keyword evidence="5" id="KW-1185">Reference proteome</keyword>
<dbReference type="Gene3D" id="3.40.50.150">
    <property type="entry name" value="Vaccinia Virus protein VP39"/>
    <property type="match status" value="1"/>
</dbReference>
<accession>L8JKC4</accession>
<evidence type="ECO:0000256" key="1">
    <source>
        <dbReference type="ARBA" id="ARBA00022603"/>
    </source>
</evidence>
<evidence type="ECO:0000313" key="4">
    <source>
        <dbReference type="EMBL" id="ELR67882.1"/>
    </source>
</evidence>
<dbReference type="Proteomes" id="UP000011134">
    <property type="component" value="Unassembled WGS sequence"/>
</dbReference>
<dbReference type="GO" id="GO:0008168">
    <property type="term" value="F:methyltransferase activity"/>
    <property type="evidence" value="ECO:0007669"/>
    <property type="project" value="UniProtKB-KW"/>
</dbReference>
<dbReference type="RefSeq" id="WP_007461414.1">
    <property type="nucleotide sequence ID" value="NZ_AMZO01000001.1"/>
</dbReference>
<dbReference type="CDD" id="cd02440">
    <property type="entry name" value="AdoMet_MTases"/>
    <property type="match status" value="1"/>
</dbReference>